<dbReference type="HOGENOM" id="CLU_081028_0_0_1"/>
<dbReference type="PANTHER" id="PTHR13007:SF19">
    <property type="entry name" value="PRE-MRNA-SPLICING FACTOR 18"/>
    <property type="match status" value="1"/>
</dbReference>
<evidence type="ECO:0000256" key="8">
    <source>
        <dbReference type="SAM" id="MobiDB-lite"/>
    </source>
</evidence>
<keyword evidence="5" id="KW-0747">Spliceosome</keyword>
<name>G8BZE9_TETPH</name>
<evidence type="ECO:0000256" key="2">
    <source>
        <dbReference type="ARBA" id="ARBA00008137"/>
    </source>
</evidence>
<dbReference type="GO" id="GO:0000386">
    <property type="term" value="F:second spliceosomal transesterification activity"/>
    <property type="evidence" value="ECO:0007669"/>
    <property type="project" value="EnsemblFungi"/>
</dbReference>
<dbReference type="RefSeq" id="XP_003687711.1">
    <property type="nucleotide sequence ID" value="XM_003687663.1"/>
</dbReference>
<keyword evidence="6" id="KW-0508">mRNA splicing</keyword>
<dbReference type="AlphaFoldDB" id="G8BZE9"/>
<gene>
    <name evidence="10" type="primary">TPHA0K01440</name>
    <name evidence="10" type="ordered locus">TPHA_0K01440</name>
</gene>
<accession>G8BZE9</accession>
<organism evidence="10 11">
    <name type="scientific">Tetrapisispora phaffii (strain ATCC 24235 / CBS 4417 / NBRC 1672 / NRRL Y-8282 / UCD 70-5)</name>
    <name type="common">Yeast</name>
    <name type="synonym">Fabospora phaffii</name>
    <dbReference type="NCBI Taxonomy" id="1071381"/>
    <lineage>
        <taxon>Eukaryota</taxon>
        <taxon>Fungi</taxon>
        <taxon>Dikarya</taxon>
        <taxon>Ascomycota</taxon>
        <taxon>Saccharomycotina</taxon>
        <taxon>Saccharomycetes</taxon>
        <taxon>Saccharomycetales</taxon>
        <taxon>Saccharomycetaceae</taxon>
        <taxon>Tetrapisispora</taxon>
    </lineage>
</organism>
<feature type="domain" description="Prp18" evidence="9">
    <location>
        <begin position="136"/>
        <end position="252"/>
    </location>
</feature>
<dbReference type="Gene3D" id="1.20.940.10">
    <property type="entry name" value="Functional domain of the splicing factor Prp18"/>
    <property type="match status" value="1"/>
</dbReference>
<sequence>MNFDIGSFLQKEIQKKQAEINNSNHTGDEVKVDTSTATNKSSKQESIIEGKPTEYKDELTLINAETRIASLEKIERLETRSKRVKEIIENESKDSDCNISIEDILDGSCSDLPTLARKSNIYIHKLLTEWMDSEYDPELLLETKKNIFPLLVTLRKYDMNSKMDENMLLSITTILYHLQQPAEINQSLQSYMKLSIGNVAWPIGVTQIGIHQRSAHSRLNDRTNVANIMIDERTRLWITSLKRLITFREWQMKN</sequence>
<dbReference type="OMA" id="PIGVTQI"/>
<dbReference type="OrthoDB" id="10261918at2759"/>
<dbReference type="Proteomes" id="UP000005666">
    <property type="component" value="Chromosome 11"/>
</dbReference>
<keyword evidence="4" id="KW-0507">mRNA processing</keyword>
<keyword evidence="11" id="KW-1185">Reference proteome</keyword>
<protein>
    <recommendedName>
        <fullName evidence="3">Pre-mRNA-splicing factor 18</fullName>
    </recommendedName>
</protein>
<dbReference type="SUPFAM" id="SSF47938">
    <property type="entry name" value="Functional domain of the splicing factor Prp18"/>
    <property type="match status" value="1"/>
</dbReference>
<dbReference type="GO" id="GO:0071021">
    <property type="term" value="C:U2-type post-spliceosomal complex"/>
    <property type="evidence" value="ECO:0007669"/>
    <property type="project" value="EnsemblFungi"/>
</dbReference>
<evidence type="ECO:0000313" key="10">
    <source>
        <dbReference type="EMBL" id="CCE65277.1"/>
    </source>
</evidence>
<dbReference type="GO" id="GO:0000350">
    <property type="term" value="P:generation of catalytic spliceosome for second transesterification step"/>
    <property type="evidence" value="ECO:0007669"/>
    <property type="project" value="EnsemblFungi"/>
</dbReference>
<evidence type="ECO:0000256" key="5">
    <source>
        <dbReference type="ARBA" id="ARBA00022728"/>
    </source>
</evidence>
<keyword evidence="7" id="KW-0539">Nucleus</keyword>
<dbReference type="PANTHER" id="PTHR13007">
    <property type="entry name" value="PRE-MRNA SPLICING FACTOR-RELATED"/>
    <property type="match status" value="1"/>
</dbReference>
<comment type="similarity">
    <text evidence="2">Belongs to the PRP18 family.</text>
</comment>
<dbReference type="GO" id="GO:0005682">
    <property type="term" value="C:U5 snRNP"/>
    <property type="evidence" value="ECO:0007669"/>
    <property type="project" value="EnsemblFungi"/>
</dbReference>
<comment type="subcellular location">
    <subcellularLocation>
        <location evidence="1">Nucleus</location>
    </subcellularLocation>
</comment>
<dbReference type="KEGG" id="tpf:TPHA_0K01440"/>
<evidence type="ECO:0000256" key="1">
    <source>
        <dbReference type="ARBA" id="ARBA00004123"/>
    </source>
</evidence>
<dbReference type="InterPro" id="IPR004098">
    <property type="entry name" value="Prp18"/>
</dbReference>
<dbReference type="EMBL" id="HE612866">
    <property type="protein sequence ID" value="CCE65277.1"/>
    <property type="molecule type" value="Genomic_DNA"/>
</dbReference>
<reference evidence="10 11" key="1">
    <citation type="journal article" date="2011" name="Proc. Natl. Acad. Sci. U.S.A.">
        <title>Evolutionary erosion of yeast sex chromosomes by mating-type switching accidents.</title>
        <authorList>
            <person name="Gordon J.L."/>
            <person name="Armisen D."/>
            <person name="Proux-Wera E."/>
            <person name="Oheigeartaigh S.S."/>
            <person name="Byrne K.P."/>
            <person name="Wolfe K.H."/>
        </authorList>
    </citation>
    <scope>NUCLEOTIDE SEQUENCE [LARGE SCALE GENOMIC DNA]</scope>
    <source>
        <strain evidence="11">ATCC 24235 / CBS 4417 / NBRC 1672 / NRRL Y-8282 / UCD 70-5</strain>
    </source>
</reference>
<dbReference type="Pfam" id="PF02840">
    <property type="entry name" value="Prp18"/>
    <property type="match status" value="1"/>
</dbReference>
<evidence type="ECO:0000256" key="3">
    <source>
        <dbReference type="ARBA" id="ARBA00018242"/>
    </source>
</evidence>
<dbReference type="InterPro" id="IPR039979">
    <property type="entry name" value="PRPF18"/>
</dbReference>
<evidence type="ECO:0000313" key="11">
    <source>
        <dbReference type="Proteomes" id="UP000005666"/>
    </source>
</evidence>
<feature type="region of interest" description="Disordered" evidence="8">
    <location>
        <begin position="16"/>
        <end position="47"/>
    </location>
</feature>
<evidence type="ECO:0000256" key="6">
    <source>
        <dbReference type="ARBA" id="ARBA00023187"/>
    </source>
</evidence>
<evidence type="ECO:0000256" key="7">
    <source>
        <dbReference type="ARBA" id="ARBA00023242"/>
    </source>
</evidence>
<evidence type="ECO:0000259" key="9">
    <source>
        <dbReference type="Pfam" id="PF02840"/>
    </source>
</evidence>
<evidence type="ECO:0000256" key="4">
    <source>
        <dbReference type="ARBA" id="ARBA00022664"/>
    </source>
</evidence>
<dbReference type="GeneID" id="11533277"/>
<proteinExistence type="inferred from homology"/>
<dbReference type="STRING" id="1071381.G8BZE9"/>
<dbReference type="GO" id="GO:0046540">
    <property type="term" value="C:U4/U6 x U5 tri-snRNP complex"/>
    <property type="evidence" value="ECO:0007669"/>
    <property type="project" value="EnsemblFungi"/>
</dbReference>
<dbReference type="eggNOG" id="KOG2808">
    <property type="taxonomic scope" value="Eukaryota"/>
</dbReference>
<dbReference type="GO" id="GO:0071028">
    <property type="term" value="P:nuclear mRNA surveillance"/>
    <property type="evidence" value="ECO:0007669"/>
    <property type="project" value="EnsemblFungi"/>
</dbReference>